<protein>
    <submittedName>
        <fullName evidence="3">Secreted protein</fullName>
    </submittedName>
</protein>
<keyword evidence="1" id="KW-0732">Signal</keyword>
<organism evidence="2 3">
    <name type="scientific">Romanomermis culicivorax</name>
    <name type="common">Nematode worm</name>
    <dbReference type="NCBI Taxonomy" id="13658"/>
    <lineage>
        <taxon>Eukaryota</taxon>
        <taxon>Metazoa</taxon>
        <taxon>Ecdysozoa</taxon>
        <taxon>Nematoda</taxon>
        <taxon>Enoplea</taxon>
        <taxon>Dorylaimia</taxon>
        <taxon>Mermithida</taxon>
        <taxon>Mermithoidea</taxon>
        <taxon>Mermithidae</taxon>
        <taxon>Romanomermis</taxon>
    </lineage>
</organism>
<reference evidence="3" key="1">
    <citation type="submission" date="2022-11" db="UniProtKB">
        <authorList>
            <consortium name="WormBaseParasite"/>
        </authorList>
    </citation>
    <scope>IDENTIFICATION</scope>
</reference>
<evidence type="ECO:0000256" key="1">
    <source>
        <dbReference type="SAM" id="SignalP"/>
    </source>
</evidence>
<feature type="chain" id="PRO_5037455876" evidence="1">
    <location>
        <begin position="22"/>
        <end position="123"/>
    </location>
</feature>
<proteinExistence type="predicted"/>
<name>A0A915J3P8_ROMCU</name>
<dbReference type="AlphaFoldDB" id="A0A915J3P8"/>
<evidence type="ECO:0000313" key="2">
    <source>
        <dbReference type="Proteomes" id="UP000887565"/>
    </source>
</evidence>
<dbReference type="WBParaSite" id="nRc.2.0.1.t20754-RA">
    <property type="protein sequence ID" value="nRc.2.0.1.t20754-RA"/>
    <property type="gene ID" value="nRc.2.0.1.g20754"/>
</dbReference>
<feature type="signal peptide" evidence="1">
    <location>
        <begin position="1"/>
        <end position="21"/>
    </location>
</feature>
<dbReference type="Proteomes" id="UP000887565">
    <property type="component" value="Unplaced"/>
</dbReference>
<accession>A0A915J3P8</accession>
<keyword evidence="2" id="KW-1185">Reference proteome</keyword>
<sequence>MGGAGWGIGLACLRPWWMALTAGDHGSPSNRSLSTGVAQIVQLEMNSMARRATSGPNTRNTTGSLDCDLGKHQPGALIFDSNADRRRCWGQRCWNVGPDNLHCNVCSVHGKSTSEDVPLAGSC</sequence>
<evidence type="ECO:0000313" key="3">
    <source>
        <dbReference type="WBParaSite" id="nRc.2.0.1.t20754-RA"/>
    </source>
</evidence>